<dbReference type="InterPro" id="IPR002545">
    <property type="entry name" value="CheW-lke_dom"/>
</dbReference>
<reference evidence="2 3" key="1">
    <citation type="submission" date="2019-01" db="EMBL/GenBank/DDBJ databases">
        <title>Genomic insights into a novel species Rhodoferax sp.</title>
        <authorList>
            <person name="Jin L."/>
        </authorList>
    </citation>
    <scope>NUCLEOTIDE SEQUENCE [LARGE SCALE GENOMIC DNA]</scope>
    <source>
        <strain evidence="2 3">CHu59-6-5</strain>
    </source>
</reference>
<protein>
    <submittedName>
        <fullName evidence="2">Chemotaxis protein CheW</fullName>
    </submittedName>
</protein>
<gene>
    <name evidence="2" type="ORF">EUB48_18040</name>
</gene>
<dbReference type="SUPFAM" id="SSF50341">
    <property type="entry name" value="CheW-like"/>
    <property type="match status" value="1"/>
</dbReference>
<dbReference type="OrthoDB" id="5298045at2"/>
<evidence type="ECO:0000313" key="2">
    <source>
        <dbReference type="EMBL" id="QDL38982.1"/>
    </source>
</evidence>
<dbReference type="KEGG" id="rhf:EUB48_18040"/>
<dbReference type="InterPro" id="IPR036061">
    <property type="entry name" value="CheW-like_dom_sf"/>
</dbReference>
<name>A0A515DEY6_9BURK</name>
<sequence length="176" mass="18939">MANREALRQFQSHLASRLSAARTTGVAASWLAVEAANVKYLFPLSQSGEIFPWANTQPVPYTQRWFLGVANLRGGLYGVIDLGGFVAGTAPASRAEPVRDQARLVALNSVLDVNCALLIDRLVGLRSMDSFIDSAPAPDTAPGYFGSGYTDADGAHWQEINLQSLSQQPRFLSISA</sequence>
<evidence type="ECO:0000259" key="1">
    <source>
        <dbReference type="PROSITE" id="PS50851"/>
    </source>
</evidence>
<proteinExistence type="predicted"/>
<feature type="domain" description="CheW-like" evidence="1">
    <location>
        <begin position="27"/>
        <end position="171"/>
    </location>
</feature>
<accession>A0A515DEY6</accession>
<dbReference type="PROSITE" id="PS50851">
    <property type="entry name" value="CHEW"/>
    <property type="match status" value="1"/>
</dbReference>
<dbReference type="SMART" id="SM00260">
    <property type="entry name" value="CheW"/>
    <property type="match status" value="1"/>
</dbReference>
<dbReference type="GO" id="GO:0007165">
    <property type="term" value="P:signal transduction"/>
    <property type="evidence" value="ECO:0007669"/>
    <property type="project" value="InterPro"/>
</dbReference>
<dbReference type="Proteomes" id="UP000316798">
    <property type="component" value="Chromosome"/>
</dbReference>
<keyword evidence="3" id="KW-1185">Reference proteome</keyword>
<dbReference type="EMBL" id="CP035503">
    <property type="protein sequence ID" value="QDL38982.1"/>
    <property type="molecule type" value="Genomic_DNA"/>
</dbReference>
<organism evidence="2 3">
    <name type="scientific">Rhodoferax sediminis</name>
    <dbReference type="NCBI Taxonomy" id="2509614"/>
    <lineage>
        <taxon>Bacteria</taxon>
        <taxon>Pseudomonadati</taxon>
        <taxon>Pseudomonadota</taxon>
        <taxon>Betaproteobacteria</taxon>
        <taxon>Burkholderiales</taxon>
        <taxon>Comamonadaceae</taxon>
        <taxon>Rhodoferax</taxon>
    </lineage>
</organism>
<dbReference type="Gene3D" id="2.40.50.180">
    <property type="entry name" value="CheA-289, Domain 4"/>
    <property type="match status" value="1"/>
</dbReference>
<dbReference type="Pfam" id="PF01584">
    <property type="entry name" value="CheW"/>
    <property type="match status" value="1"/>
</dbReference>
<dbReference type="RefSeq" id="WP_142820417.1">
    <property type="nucleotide sequence ID" value="NZ_CP035503.1"/>
</dbReference>
<dbReference type="GO" id="GO:0006935">
    <property type="term" value="P:chemotaxis"/>
    <property type="evidence" value="ECO:0007669"/>
    <property type="project" value="InterPro"/>
</dbReference>
<dbReference type="AlphaFoldDB" id="A0A515DEY6"/>
<evidence type="ECO:0000313" key="3">
    <source>
        <dbReference type="Proteomes" id="UP000316798"/>
    </source>
</evidence>